<proteinExistence type="predicted"/>
<dbReference type="GO" id="GO:0008684">
    <property type="term" value="F:2-oxopent-4-enoate hydratase activity"/>
    <property type="evidence" value="ECO:0007669"/>
    <property type="project" value="TreeGrafter"/>
</dbReference>
<evidence type="ECO:0000313" key="2">
    <source>
        <dbReference type="Proteomes" id="UP000183447"/>
    </source>
</evidence>
<dbReference type="OrthoDB" id="7854191at2"/>
<dbReference type="AlphaFoldDB" id="A0A1K2HXM4"/>
<evidence type="ECO:0000313" key="1">
    <source>
        <dbReference type="EMBL" id="SFZ83740.1"/>
    </source>
</evidence>
<dbReference type="Proteomes" id="UP000183447">
    <property type="component" value="Unassembled WGS sequence"/>
</dbReference>
<dbReference type="InterPro" id="IPR036663">
    <property type="entry name" value="Fumarylacetoacetase_C_sf"/>
</dbReference>
<protein>
    <submittedName>
        <fullName evidence="1">2-keto-4-pentenoate hydratase</fullName>
    </submittedName>
</protein>
<name>A0A1K2HXM4_9HYPH</name>
<gene>
    <name evidence="1" type="ORF">SAMN02983003_1819</name>
</gene>
<dbReference type="InterPro" id="IPR050772">
    <property type="entry name" value="Hydratase-Decarb/MhpD_sf"/>
</dbReference>
<organism evidence="1 2">
    <name type="scientific">Devosia enhydra</name>
    <dbReference type="NCBI Taxonomy" id="665118"/>
    <lineage>
        <taxon>Bacteria</taxon>
        <taxon>Pseudomonadati</taxon>
        <taxon>Pseudomonadota</taxon>
        <taxon>Alphaproteobacteria</taxon>
        <taxon>Hyphomicrobiales</taxon>
        <taxon>Devosiaceae</taxon>
        <taxon>Devosia</taxon>
    </lineage>
</organism>
<dbReference type="PANTHER" id="PTHR30143:SF0">
    <property type="entry name" value="2-KETO-4-PENTENOATE HYDRATASE"/>
    <property type="match status" value="1"/>
</dbReference>
<reference evidence="1 2" key="1">
    <citation type="submission" date="2016-11" db="EMBL/GenBank/DDBJ databases">
        <authorList>
            <person name="Jaros S."/>
            <person name="Januszkiewicz K."/>
            <person name="Wedrychowicz H."/>
        </authorList>
    </citation>
    <scope>NUCLEOTIDE SEQUENCE [LARGE SCALE GENOMIC DNA]</scope>
    <source>
        <strain evidence="1 2">ATCC 23634</strain>
    </source>
</reference>
<accession>A0A1K2HXM4</accession>
<dbReference type="RefSeq" id="WP_072341158.1">
    <property type="nucleotide sequence ID" value="NZ_FPKU01000001.1"/>
</dbReference>
<dbReference type="GO" id="GO:0005737">
    <property type="term" value="C:cytoplasm"/>
    <property type="evidence" value="ECO:0007669"/>
    <property type="project" value="TreeGrafter"/>
</dbReference>
<dbReference type="EMBL" id="FPKU01000001">
    <property type="protein sequence ID" value="SFZ83740.1"/>
    <property type="molecule type" value="Genomic_DNA"/>
</dbReference>
<dbReference type="STRING" id="665118.SAMN02983003_1819"/>
<dbReference type="Gene3D" id="3.90.850.10">
    <property type="entry name" value="Fumarylacetoacetase-like, C-terminal domain"/>
    <property type="match status" value="1"/>
</dbReference>
<dbReference type="PANTHER" id="PTHR30143">
    <property type="entry name" value="ACID HYDRATASE"/>
    <property type="match status" value="1"/>
</dbReference>
<keyword evidence="2" id="KW-1185">Reference proteome</keyword>
<dbReference type="SUPFAM" id="SSF56529">
    <property type="entry name" value="FAH"/>
    <property type="match status" value="1"/>
</dbReference>
<sequence>MTTQSLAQALLAAHRSGTPVDPASVSEQPADMAQAYDVQEAVLAELGESRAWKVGPWVEGKVPACAPIPTAWIYGDGVSLPAPPIGGLEVEFALLPQGDPLDPATVVEVALVYELVASRLSNPKSWPDASRFADFQSSAGIILGVARDMPETGDKTIELSFESGADPVVVHTRFDRDALLKALRWMAEEAARRGRPIRKGDVVITGARIGPIPVPSGKATASCAGFSPITVTFGG</sequence>